<protein>
    <submittedName>
        <fullName evidence="1">Uncharacterized protein</fullName>
    </submittedName>
</protein>
<accession>A0ACB9JKP8</accession>
<name>A0ACB9JKP8_9ASTR</name>
<dbReference type="Proteomes" id="UP001056120">
    <property type="component" value="Linkage Group LG03"/>
</dbReference>
<dbReference type="EMBL" id="CM042020">
    <property type="protein sequence ID" value="KAI3820712.1"/>
    <property type="molecule type" value="Genomic_DNA"/>
</dbReference>
<comment type="caution">
    <text evidence="1">The sequence shown here is derived from an EMBL/GenBank/DDBJ whole genome shotgun (WGS) entry which is preliminary data.</text>
</comment>
<evidence type="ECO:0000313" key="1">
    <source>
        <dbReference type="EMBL" id="KAI3820712.1"/>
    </source>
</evidence>
<proteinExistence type="predicted"/>
<keyword evidence="2" id="KW-1185">Reference proteome</keyword>
<sequence length="88" mass="9990">MWWRDITGAGTDTTFTGLEWAISELLRNPRAMKELQQEAHKIGQGRSMIPEDDISNMPYLKAVLKESLRLHPPTPLLVGPVGSNWMMK</sequence>
<reference evidence="2" key="1">
    <citation type="journal article" date="2022" name="Mol. Ecol. Resour.">
        <title>The genomes of chicory, endive, great burdock and yacon provide insights into Asteraceae palaeo-polyploidization history and plant inulin production.</title>
        <authorList>
            <person name="Fan W."/>
            <person name="Wang S."/>
            <person name="Wang H."/>
            <person name="Wang A."/>
            <person name="Jiang F."/>
            <person name="Liu H."/>
            <person name="Zhao H."/>
            <person name="Xu D."/>
            <person name="Zhang Y."/>
        </authorList>
    </citation>
    <scope>NUCLEOTIDE SEQUENCE [LARGE SCALE GENOMIC DNA]</scope>
    <source>
        <strain evidence="2">cv. Yunnan</strain>
    </source>
</reference>
<evidence type="ECO:0000313" key="2">
    <source>
        <dbReference type="Proteomes" id="UP001056120"/>
    </source>
</evidence>
<organism evidence="1 2">
    <name type="scientific">Smallanthus sonchifolius</name>
    <dbReference type="NCBI Taxonomy" id="185202"/>
    <lineage>
        <taxon>Eukaryota</taxon>
        <taxon>Viridiplantae</taxon>
        <taxon>Streptophyta</taxon>
        <taxon>Embryophyta</taxon>
        <taxon>Tracheophyta</taxon>
        <taxon>Spermatophyta</taxon>
        <taxon>Magnoliopsida</taxon>
        <taxon>eudicotyledons</taxon>
        <taxon>Gunneridae</taxon>
        <taxon>Pentapetalae</taxon>
        <taxon>asterids</taxon>
        <taxon>campanulids</taxon>
        <taxon>Asterales</taxon>
        <taxon>Asteraceae</taxon>
        <taxon>Asteroideae</taxon>
        <taxon>Heliantheae alliance</taxon>
        <taxon>Millerieae</taxon>
        <taxon>Smallanthus</taxon>
    </lineage>
</organism>
<gene>
    <name evidence="1" type="ORF">L1987_08260</name>
</gene>
<reference evidence="1 2" key="2">
    <citation type="journal article" date="2022" name="Mol. Ecol. Resour.">
        <title>The genomes of chicory, endive, great burdock and yacon provide insights into Asteraceae paleo-polyploidization history and plant inulin production.</title>
        <authorList>
            <person name="Fan W."/>
            <person name="Wang S."/>
            <person name="Wang H."/>
            <person name="Wang A."/>
            <person name="Jiang F."/>
            <person name="Liu H."/>
            <person name="Zhao H."/>
            <person name="Xu D."/>
            <person name="Zhang Y."/>
        </authorList>
    </citation>
    <scope>NUCLEOTIDE SEQUENCE [LARGE SCALE GENOMIC DNA]</scope>
    <source>
        <strain evidence="2">cv. Yunnan</strain>
        <tissue evidence="1">Leaves</tissue>
    </source>
</reference>